<evidence type="ECO:0000259" key="11">
    <source>
        <dbReference type="Pfam" id="PF22640"/>
    </source>
</evidence>
<dbReference type="PANTHER" id="PTHR46390:SF1">
    <property type="entry name" value="MANNOSE-1-PHOSPHATE GUANYLYLTRANSFERASE"/>
    <property type="match status" value="1"/>
</dbReference>
<comment type="catalytic activity">
    <reaction evidence="7">
        <text>alpha-D-mannose 1-phosphate + GTP + H(+) = GDP-alpha-D-mannose + diphosphate</text>
        <dbReference type="Rhea" id="RHEA:15229"/>
        <dbReference type="ChEBI" id="CHEBI:15378"/>
        <dbReference type="ChEBI" id="CHEBI:33019"/>
        <dbReference type="ChEBI" id="CHEBI:37565"/>
        <dbReference type="ChEBI" id="CHEBI:57527"/>
        <dbReference type="ChEBI" id="CHEBI:58409"/>
        <dbReference type="EC" id="2.7.7.13"/>
    </reaction>
</comment>
<accession>A0A0F3IWF3</accession>
<comment type="caution">
    <text evidence="12">The sequence shown here is derived from an EMBL/GenBank/DDBJ whole genome shotgun (WGS) entry which is preliminary data.</text>
</comment>
<dbReference type="SUPFAM" id="SSF53448">
    <property type="entry name" value="Nucleotide-diphospho-sugar transferases"/>
    <property type="match status" value="1"/>
</dbReference>
<keyword evidence="5" id="KW-0547">Nucleotide-binding</keyword>
<dbReference type="InterPro" id="IPR011051">
    <property type="entry name" value="RmlC_Cupin_sf"/>
</dbReference>
<evidence type="ECO:0000259" key="9">
    <source>
        <dbReference type="Pfam" id="PF00483"/>
    </source>
</evidence>
<dbReference type="InterPro" id="IPR054566">
    <property type="entry name" value="ManC/GMP-like_b-helix"/>
</dbReference>
<dbReference type="FunFam" id="3.90.550.10:FF:000046">
    <property type="entry name" value="Mannose-1-phosphate guanylyltransferase (GDP)"/>
    <property type="match status" value="1"/>
</dbReference>
<keyword evidence="6" id="KW-0342">GTP-binding</keyword>
<dbReference type="GO" id="GO:0000271">
    <property type="term" value="P:polysaccharide biosynthetic process"/>
    <property type="evidence" value="ECO:0007669"/>
    <property type="project" value="InterPro"/>
</dbReference>
<dbReference type="GO" id="GO:0005525">
    <property type="term" value="F:GTP binding"/>
    <property type="evidence" value="ECO:0007669"/>
    <property type="project" value="UniProtKB-KW"/>
</dbReference>
<dbReference type="OrthoDB" id="9806359at2"/>
<dbReference type="SUPFAM" id="SSF51182">
    <property type="entry name" value="RmlC-like cupins"/>
    <property type="match status" value="1"/>
</dbReference>
<keyword evidence="3" id="KW-0808">Transferase</keyword>
<comment type="similarity">
    <text evidence="1 8">Belongs to the mannose-6-phosphate isomerase type 2 family.</text>
</comment>
<dbReference type="EMBL" id="LAJY01000015">
    <property type="protein sequence ID" value="KJV11026.1"/>
    <property type="molecule type" value="Genomic_DNA"/>
</dbReference>
<dbReference type="FunFam" id="2.60.120.10:FF:000032">
    <property type="entry name" value="Mannose-1-phosphate guanylyltransferase/mannose-6-phosphate isomerase"/>
    <property type="match status" value="1"/>
</dbReference>
<dbReference type="Pfam" id="PF01050">
    <property type="entry name" value="MannoseP_isomer"/>
    <property type="match status" value="1"/>
</dbReference>
<dbReference type="PATRIC" id="fig|552518.3.peg.573"/>
<dbReference type="Gene3D" id="2.60.120.10">
    <property type="entry name" value="Jelly Rolls"/>
    <property type="match status" value="1"/>
</dbReference>
<evidence type="ECO:0000313" key="12">
    <source>
        <dbReference type="EMBL" id="KJV11026.1"/>
    </source>
</evidence>
<organism evidence="12 13">
    <name type="scientific">Elstera litoralis</name>
    <dbReference type="NCBI Taxonomy" id="552518"/>
    <lineage>
        <taxon>Bacteria</taxon>
        <taxon>Pseudomonadati</taxon>
        <taxon>Pseudomonadota</taxon>
        <taxon>Alphaproteobacteria</taxon>
        <taxon>Rhodospirillales</taxon>
        <taxon>Rhodospirillaceae</taxon>
        <taxon>Elstera</taxon>
    </lineage>
</organism>
<dbReference type="InterPro" id="IPR005835">
    <property type="entry name" value="NTP_transferase_dom"/>
</dbReference>
<dbReference type="GO" id="GO:0004475">
    <property type="term" value="F:mannose-1-phosphate guanylyltransferase (GTP) activity"/>
    <property type="evidence" value="ECO:0007669"/>
    <property type="project" value="UniProtKB-EC"/>
</dbReference>
<evidence type="ECO:0000256" key="6">
    <source>
        <dbReference type="ARBA" id="ARBA00023134"/>
    </source>
</evidence>
<reference evidence="12 13" key="1">
    <citation type="submission" date="2015-03" db="EMBL/GenBank/DDBJ databases">
        <title>Draft genome sequence of Elstera litoralis.</title>
        <authorList>
            <person name="Rahalkar M.C."/>
            <person name="Dhakephalkar P.K."/>
            <person name="Pore S.D."/>
            <person name="Arora P."/>
            <person name="Kapse N.G."/>
            <person name="Pandit P.S."/>
        </authorList>
    </citation>
    <scope>NUCLEOTIDE SEQUENCE [LARGE SCALE GENOMIC DNA]</scope>
    <source>
        <strain evidence="12 13">Dia-1</strain>
    </source>
</reference>
<keyword evidence="13" id="KW-1185">Reference proteome</keyword>
<name>A0A0F3IWF3_9PROT</name>
<dbReference type="InterPro" id="IPR001538">
    <property type="entry name" value="Man6P_isomerase-2_C"/>
</dbReference>
<dbReference type="PANTHER" id="PTHR46390">
    <property type="entry name" value="MANNOSE-1-PHOSPHATE GUANYLYLTRANSFERASE"/>
    <property type="match status" value="1"/>
</dbReference>
<sequence length="470" mass="50920">MITPVILSGGAGTRLWPLSRSLYPKQLLPLVGTESMLVETARRFETPEFGAPLIICSDQHRFIVAEQVRQAGITPSGIILEPVGRNTAPAAAIAALAVAERDPQGLLLLAASDHAMTAPEALQAAIAQGLSAAQAGRLVTFGIQPTRPETGYGYIQRGAPLSDGVFAIDRFVEKPNLATAEAYLADGGYWWNASLFLFRADRFLEDLGQFRPDILDAAQKAFQAAHGDLDFLRLDAAAFKACPSESIDYAVMEKSTHGAVVPVDPGWSDVGAWTALWEIGAPDANGTVSLGDVWTEGARNSYLRSEPDAPLIAAVGIDNLVVVSTRDAVLVAHKDKAQDVKKIVDQLKAAGRSEAESHAIVYRPWGSYEGLVAADRYQVKRIVVKPGEKLSLQMHHHRAEHWVVVAGTAKVTRDQEEVLIFENQSIYIPMGATHRLENPGKVPLHLIEVQSGAYLGEDDIVRLDDKYGRN</sequence>
<dbReference type="InterPro" id="IPR014710">
    <property type="entry name" value="RmlC-like_jellyroll"/>
</dbReference>
<feature type="domain" description="MannoseP isomerase/GMP-like beta-helix" evidence="11">
    <location>
        <begin position="309"/>
        <end position="347"/>
    </location>
</feature>
<dbReference type="CDD" id="cd02509">
    <property type="entry name" value="GDP-M1P_Guanylyltransferase"/>
    <property type="match status" value="1"/>
</dbReference>
<dbReference type="EC" id="2.7.7.13" evidence="2"/>
<dbReference type="Gene3D" id="3.90.550.10">
    <property type="entry name" value="Spore Coat Polysaccharide Biosynthesis Protein SpsA, Chain A"/>
    <property type="match status" value="1"/>
</dbReference>
<dbReference type="Pfam" id="PF00483">
    <property type="entry name" value="NTP_transferase"/>
    <property type="match status" value="1"/>
</dbReference>
<dbReference type="InterPro" id="IPR051161">
    <property type="entry name" value="Mannose-6P_isomerase_type2"/>
</dbReference>
<evidence type="ECO:0000259" key="10">
    <source>
        <dbReference type="Pfam" id="PF01050"/>
    </source>
</evidence>
<evidence type="ECO:0000256" key="2">
    <source>
        <dbReference type="ARBA" id="ARBA00012387"/>
    </source>
</evidence>
<dbReference type="RefSeq" id="WP_045774233.1">
    <property type="nucleotide sequence ID" value="NZ_LAJY01000015.1"/>
</dbReference>
<dbReference type="InterPro" id="IPR006375">
    <property type="entry name" value="Man1P_GuaTrfase/Man6P_Isoase"/>
</dbReference>
<keyword evidence="4" id="KW-0548">Nucleotidyltransferase</keyword>
<proteinExistence type="inferred from homology"/>
<dbReference type="AlphaFoldDB" id="A0A0F3IWF3"/>
<evidence type="ECO:0000256" key="5">
    <source>
        <dbReference type="ARBA" id="ARBA00022741"/>
    </source>
</evidence>
<evidence type="ECO:0000256" key="7">
    <source>
        <dbReference type="ARBA" id="ARBA00047343"/>
    </source>
</evidence>
<evidence type="ECO:0000256" key="4">
    <source>
        <dbReference type="ARBA" id="ARBA00022695"/>
    </source>
</evidence>
<dbReference type="CDD" id="cd02213">
    <property type="entry name" value="cupin_PMI_typeII_C"/>
    <property type="match status" value="1"/>
</dbReference>
<evidence type="ECO:0000256" key="3">
    <source>
        <dbReference type="ARBA" id="ARBA00022679"/>
    </source>
</evidence>
<dbReference type="NCBIfam" id="TIGR01479">
    <property type="entry name" value="GMP_PMI"/>
    <property type="match status" value="1"/>
</dbReference>
<gene>
    <name evidence="12" type="ORF">VZ95_01060</name>
</gene>
<protein>
    <recommendedName>
        <fullName evidence="2">mannose-1-phosphate guanylyltransferase</fullName>
        <ecNumber evidence="2">2.7.7.13</ecNumber>
    </recommendedName>
</protein>
<evidence type="ECO:0000313" key="13">
    <source>
        <dbReference type="Proteomes" id="UP000033774"/>
    </source>
</evidence>
<dbReference type="Pfam" id="PF22640">
    <property type="entry name" value="ManC_GMP_beta-helix"/>
    <property type="match status" value="1"/>
</dbReference>
<dbReference type="GO" id="GO:0009298">
    <property type="term" value="P:GDP-mannose biosynthetic process"/>
    <property type="evidence" value="ECO:0007669"/>
    <property type="project" value="TreeGrafter"/>
</dbReference>
<evidence type="ECO:0000256" key="8">
    <source>
        <dbReference type="RuleBase" id="RU004190"/>
    </source>
</evidence>
<dbReference type="InterPro" id="IPR029044">
    <property type="entry name" value="Nucleotide-diphossugar_trans"/>
</dbReference>
<dbReference type="Proteomes" id="UP000033774">
    <property type="component" value="Unassembled WGS sequence"/>
</dbReference>
<evidence type="ECO:0000256" key="1">
    <source>
        <dbReference type="ARBA" id="ARBA00006115"/>
    </source>
</evidence>
<dbReference type="InterPro" id="IPR049577">
    <property type="entry name" value="GMPP_N"/>
</dbReference>
<feature type="domain" description="Mannose-6-phosphate isomerase type II C-terminal" evidence="10">
    <location>
        <begin position="351"/>
        <end position="465"/>
    </location>
</feature>
<feature type="domain" description="Nucleotidyl transferase" evidence="9">
    <location>
        <begin position="4"/>
        <end position="281"/>
    </location>
</feature>